<evidence type="ECO:0000256" key="1">
    <source>
        <dbReference type="ARBA" id="ARBA00023015"/>
    </source>
</evidence>
<dbReference type="Pfam" id="PF06719">
    <property type="entry name" value="AraC_N"/>
    <property type="match status" value="1"/>
</dbReference>
<dbReference type="Pfam" id="PF12833">
    <property type="entry name" value="HTH_18"/>
    <property type="match status" value="1"/>
</dbReference>
<comment type="caution">
    <text evidence="3">The sequence shown here is derived from an EMBL/GenBank/DDBJ whole genome shotgun (WGS) entry which is preliminary data.</text>
</comment>
<keyword evidence="2" id="KW-0804">Transcription</keyword>
<dbReference type="Gene3D" id="1.10.10.60">
    <property type="entry name" value="Homeodomain-like"/>
    <property type="match status" value="2"/>
</dbReference>
<gene>
    <name evidence="3" type="ORF">CHI95_13420</name>
</gene>
<dbReference type="PROSITE" id="PS01124">
    <property type="entry name" value="HTH_ARAC_FAMILY_2"/>
    <property type="match status" value="1"/>
</dbReference>
<protein>
    <submittedName>
        <fullName evidence="3">AraC family transcriptional regulator</fullName>
    </submittedName>
</protein>
<dbReference type="EMBL" id="NOWC01000015">
    <property type="protein sequence ID" value="OZS74087.1"/>
    <property type="molecule type" value="Genomic_DNA"/>
</dbReference>
<dbReference type="AlphaFoldDB" id="A0A264VTF4"/>
<dbReference type="InterPro" id="IPR009057">
    <property type="entry name" value="Homeodomain-like_sf"/>
</dbReference>
<dbReference type="GO" id="GO:0043565">
    <property type="term" value="F:sequence-specific DNA binding"/>
    <property type="evidence" value="ECO:0007669"/>
    <property type="project" value="InterPro"/>
</dbReference>
<dbReference type="PANTHER" id="PTHR43436">
    <property type="entry name" value="ARAC-FAMILY TRANSCRIPTIONAL REGULATOR"/>
    <property type="match status" value="1"/>
</dbReference>
<dbReference type="SUPFAM" id="SSF46689">
    <property type="entry name" value="Homeodomain-like"/>
    <property type="match status" value="2"/>
</dbReference>
<dbReference type="InterPro" id="IPR018060">
    <property type="entry name" value="HTH_AraC"/>
</dbReference>
<evidence type="ECO:0000313" key="4">
    <source>
        <dbReference type="Proteomes" id="UP000216001"/>
    </source>
</evidence>
<keyword evidence="1" id="KW-0805">Transcription regulation</keyword>
<evidence type="ECO:0000256" key="2">
    <source>
        <dbReference type="ARBA" id="ARBA00023163"/>
    </source>
</evidence>
<dbReference type="PANTHER" id="PTHR43436:SF1">
    <property type="entry name" value="TRANSCRIPTIONAL REGULATORY PROTEIN"/>
    <property type="match status" value="1"/>
</dbReference>
<dbReference type="InterPro" id="IPR009594">
    <property type="entry name" value="Tscrpt_reg_HTH_AraC_N"/>
</dbReference>
<dbReference type="RefSeq" id="WP_094961884.1">
    <property type="nucleotide sequence ID" value="NZ_CP058958.1"/>
</dbReference>
<accession>A0A264VTF4</accession>
<reference evidence="3 4" key="1">
    <citation type="submission" date="2017-07" db="EMBL/GenBank/DDBJ databases">
        <title>blaIMP-27 on transferable plasmids in Proteus mirabilis and Providencia rettgeri.</title>
        <authorList>
            <person name="Potter R."/>
        </authorList>
    </citation>
    <scope>NUCLEOTIDE SEQUENCE [LARGE SCALE GENOMIC DNA]</scope>
    <source>
        <strain evidence="3 4">PR1</strain>
    </source>
</reference>
<evidence type="ECO:0000313" key="3">
    <source>
        <dbReference type="EMBL" id="OZS74087.1"/>
    </source>
</evidence>
<name>A0A264VTF4_PRORE</name>
<dbReference type="SMART" id="SM00342">
    <property type="entry name" value="HTH_ARAC"/>
    <property type="match status" value="1"/>
</dbReference>
<organism evidence="3 4">
    <name type="scientific">Providencia rettgeri</name>
    <dbReference type="NCBI Taxonomy" id="587"/>
    <lineage>
        <taxon>Bacteria</taxon>
        <taxon>Pseudomonadati</taxon>
        <taxon>Pseudomonadota</taxon>
        <taxon>Gammaproteobacteria</taxon>
        <taxon>Enterobacterales</taxon>
        <taxon>Morganellaceae</taxon>
        <taxon>Providencia</taxon>
    </lineage>
</organism>
<dbReference type="GO" id="GO:0003700">
    <property type="term" value="F:DNA-binding transcription factor activity"/>
    <property type="evidence" value="ECO:0007669"/>
    <property type="project" value="InterPro"/>
</dbReference>
<proteinExistence type="predicted"/>
<sequence length="299" mass="33519">MNNELLNLCRHYADARAVFNGVITTPVSGLTIVRSIHQGELQVAVSRPLVAMMLQGRKRVTTGSNSFEYGPGEAMVISADIPIEGLITRASAGEPYYSLVLELDISLLSELLSAMKIKRNRSASNIHIEPIRTNVADTACRLVRLFEEHEALNILGKGLIRELHYWLLRSEHGEAIRALGAMDSHSVKVSRAIEKLRNDFMYPIKIKELASSVGMSVPVFHKYFRLLTTLTPLQFQKQLRLIHARNQMLTNGVSITHAASAVGYNSVSQFTREYSRMFNISPGRDNKLFRANFSQKGKH</sequence>
<dbReference type="Proteomes" id="UP000216001">
    <property type="component" value="Unassembled WGS sequence"/>
</dbReference>